<organism evidence="1">
    <name type="scientific">Craspedostauros australis</name>
    <dbReference type="NCBI Taxonomy" id="1486917"/>
    <lineage>
        <taxon>Eukaryota</taxon>
        <taxon>Sar</taxon>
        <taxon>Stramenopiles</taxon>
        <taxon>Ochrophyta</taxon>
        <taxon>Bacillariophyta</taxon>
        <taxon>Bacillariophyceae</taxon>
        <taxon>Bacillariophycidae</taxon>
        <taxon>Naviculales</taxon>
        <taxon>Naviculaceae</taxon>
        <taxon>Craspedostauros</taxon>
    </lineage>
</organism>
<sequence length="164" mass="18213">MKIRGAANIQLSSLSSWCGGDVRWSSDTSYHDDTNHKRGLSSLSLSACFPGATATLYRDGGIHILWRKIRIHTSTNAIERTMWRTLPNPGEFIIRPLQAERRRVEVLVGAAVWPSTLTHRLSVSLAATAELICQNKSQRKETTLEEAVHAVDGWVLYVCKGANV</sequence>
<evidence type="ECO:0000313" key="1">
    <source>
        <dbReference type="EMBL" id="CAD8336223.1"/>
    </source>
</evidence>
<proteinExistence type="predicted"/>
<dbReference type="AlphaFoldDB" id="A0A7R9WWN0"/>
<gene>
    <name evidence="1" type="ORF">CAUS1442_LOCUS8351</name>
</gene>
<name>A0A7R9WWN0_9STRA</name>
<reference evidence="1" key="1">
    <citation type="submission" date="2021-01" db="EMBL/GenBank/DDBJ databases">
        <authorList>
            <person name="Corre E."/>
            <person name="Pelletier E."/>
            <person name="Niang G."/>
            <person name="Scheremetjew M."/>
            <person name="Finn R."/>
            <person name="Kale V."/>
            <person name="Holt S."/>
            <person name="Cochrane G."/>
            <person name="Meng A."/>
            <person name="Brown T."/>
            <person name="Cohen L."/>
        </authorList>
    </citation>
    <scope>NUCLEOTIDE SEQUENCE</scope>
    <source>
        <strain evidence="1">CCMP3328</strain>
    </source>
</reference>
<accession>A0A7R9WWN0</accession>
<protein>
    <submittedName>
        <fullName evidence="1">Uncharacterized protein</fullName>
    </submittedName>
</protein>
<dbReference type="EMBL" id="HBEF01013308">
    <property type="protein sequence ID" value="CAD8336223.1"/>
    <property type="molecule type" value="Transcribed_RNA"/>
</dbReference>